<evidence type="ECO:0000256" key="7">
    <source>
        <dbReference type="RuleBase" id="RU003376"/>
    </source>
</evidence>
<reference evidence="10" key="1">
    <citation type="journal article" date="2014" name="Int. J. Syst. Evol. Microbiol.">
        <title>Complete genome sequence of Corynebacterium casei LMG S-19264T (=DSM 44701T), isolated from a smear-ripened cheese.</title>
        <authorList>
            <consortium name="US DOE Joint Genome Institute (JGI-PGF)"/>
            <person name="Walter F."/>
            <person name="Albersmeier A."/>
            <person name="Kalinowski J."/>
            <person name="Ruckert C."/>
        </authorList>
    </citation>
    <scope>NUCLEOTIDE SEQUENCE</scope>
    <source>
        <strain evidence="10">CGMCC 4.7110</strain>
    </source>
</reference>
<sequence>MTATAARTEHSAPQRHRHIPGEPGLWVFLLGDMIMFSVFFGFVAVLHGRHPRMFRTSQQALHPDLGLLNTLLLLTASALVARGLRQLRSGRPARTLPWALLCALGFAAVKACEYALVIRGGHTPSSNDFFMYYFVFTGIHLAHLAIGIGALTVLIVLSRRPALSRGQLLAAEGAAAYWHMVDLLWLVLFPLFYLVA</sequence>
<dbReference type="PROSITE" id="PS50253">
    <property type="entry name" value="COX3"/>
    <property type="match status" value="1"/>
</dbReference>
<dbReference type="PANTHER" id="PTHR11403">
    <property type="entry name" value="CYTOCHROME C OXIDASE SUBUNIT III"/>
    <property type="match status" value="1"/>
</dbReference>
<keyword evidence="11" id="KW-1185">Reference proteome</keyword>
<comment type="caution">
    <text evidence="10">The sequence shown here is derived from an EMBL/GenBank/DDBJ whole genome shotgun (WGS) entry which is preliminary data.</text>
</comment>
<dbReference type="GO" id="GO:0005886">
    <property type="term" value="C:plasma membrane"/>
    <property type="evidence" value="ECO:0007669"/>
    <property type="project" value="UniProtKB-SubCell"/>
</dbReference>
<feature type="transmembrane region" description="Helical" evidence="8">
    <location>
        <begin position="177"/>
        <end position="195"/>
    </location>
</feature>
<feature type="domain" description="Heme-copper oxidase subunit III family profile" evidence="9">
    <location>
        <begin position="24"/>
        <end position="196"/>
    </location>
</feature>
<feature type="transmembrane region" description="Helical" evidence="8">
    <location>
        <begin position="25"/>
        <end position="46"/>
    </location>
</feature>
<dbReference type="RefSeq" id="WP_189263054.1">
    <property type="nucleotide sequence ID" value="NZ_BMML01000005.1"/>
</dbReference>
<evidence type="ECO:0000256" key="3">
    <source>
        <dbReference type="ARBA" id="ARBA00022692"/>
    </source>
</evidence>
<keyword evidence="4 8" id="KW-1133">Transmembrane helix</keyword>
<name>A0A917XBV0_9ACTN</name>
<comment type="similarity">
    <text evidence="2 7">Belongs to the cytochrome c oxidase subunit 3 family.</text>
</comment>
<evidence type="ECO:0000313" key="10">
    <source>
        <dbReference type="EMBL" id="GGN05201.1"/>
    </source>
</evidence>
<comment type="subcellular location">
    <subcellularLocation>
        <location evidence="7">Cell membrane</location>
        <topology evidence="7">Multi-pass membrane protein</topology>
    </subcellularLocation>
    <subcellularLocation>
        <location evidence="1">Membrane</location>
        <topology evidence="1">Multi-pass membrane protein</topology>
    </subcellularLocation>
</comment>
<dbReference type="SUPFAM" id="SSF81452">
    <property type="entry name" value="Cytochrome c oxidase subunit III-like"/>
    <property type="match status" value="1"/>
</dbReference>
<reference evidence="10" key="2">
    <citation type="submission" date="2020-09" db="EMBL/GenBank/DDBJ databases">
        <authorList>
            <person name="Sun Q."/>
            <person name="Zhou Y."/>
        </authorList>
    </citation>
    <scope>NUCLEOTIDE SEQUENCE</scope>
    <source>
        <strain evidence="10">CGMCC 4.7110</strain>
    </source>
</reference>
<dbReference type="AlphaFoldDB" id="A0A917XBV0"/>
<protein>
    <recommendedName>
        <fullName evidence="6">Cytochrome aa3 subunit 3</fullName>
    </recommendedName>
</protein>
<keyword evidence="3 7" id="KW-0812">Transmembrane</keyword>
<gene>
    <name evidence="10" type="ORF">GCM10011578_028840</name>
</gene>
<dbReference type="InterPro" id="IPR035973">
    <property type="entry name" value="Cyt_c_oxidase_su3-like_sf"/>
</dbReference>
<dbReference type="PANTHER" id="PTHR11403:SF6">
    <property type="entry name" value="NITRIC OXIDE REDUCTASE SUBUNIT E"/>
    <property type="match status" value="1"/>
</dbReference>
<evidence type="ECO:0000256" key="5">
    <source>
        <dbReference type="ARBA" id="ARBA00023136"/>
    </source>
</evidence>
<dbReference type="Gene3D" id="1.20.120.80">
    <property type="entry name" value="Cytochrome c oxidase, subunit III, four-helix bundle"/>
    <property type="match status" value="1"/>
</dbReference>
<dbReference type="InterPro" id="IPR013833">
    <property type="entry name" value="Cyt_c_oxidase_su3_a-hlx"/>
</dbReference>
<dbReference type="Pfam" id="PF00510">
    <property type="entry name" value="COX3"/>
    <property type="match status" value="1"/>
</dbReference>
<dbReference type="EMBL" id="BMML01000005">
    <property type="protein sequence ID" value="GGN05201.1"/>
    <property type="molecule type" value="Genomic_DNA"/>
</dbReference>
<feature type="transmembrane region" description="Helical" evidence="8">
    <location>
        <begin position="130"/>
        <end position="157"/>
    </location>
</feature>
<evidence type="ECO:0000256" key="1">
    <source>
        <dbReference type="ARBA" id="ARBA00004141"/>
    </source>
</evidence>
<organism evidence="10 11">
    <name type="scientific">Streptomyces fuscichromogenes</name>
    <dbReference type="NCBI Taxonomy" id="1324013"/>
    <lineage>
        <taxon>Bacteria</taxon>
        <taxon>Bacillati</taxon>
        <taxon>Actinomycetota</taxon>
        <taxon>Actinomycetes</taxon>
        <taxon>Kitasatosporales</taxon>
        <taxon>Streptomycetaceae</taxon>
        <taxon>Streptomyces</taxon>
    </lineage>
</organism>
<dbReference type="InterPro" id="IPR024791">
    <property type="entry name" value="Cyt_c/ubiquinol_Oxase_su3"/>
</dbReference>
<evidence type="ECO:0000256" key="8">
    <source>
        <dbReference type="SAM" id="Phobius"/>
    </source>
</evidence>
<proteinExistence type="inferred from homology"/>
<feature type="transmembrane region" description="Helical" evidence="8">
    <location>
        <begin position="66"/>
        <end position="84"/>
    </location>
</feature>
<evidence type="ECO:0000256" key="4">
    <source>
        <dbReference type="ARBA" id="ARBA00022989"/>
    </source>
</evidence>
<accession>A0A917XBV0</accession>
<evidence type="ECO:0000313" key="11">
    <source>
        <dbReference type="Proteomes" id="UP000653411"/>
    </source>
</evidence>
<dbReference type="InterPro" id="IPR000298">
    <property type="entry name" value="Cyt_c_oxidase-like_su3"/>
</dbReference>
<dbReference type="GO" id="GO:0019646">
    <property type="term" value="P:aerobic electron transport chain"/>
    <property type="evidence" value="ECO:0007669"/>
    <property type="project" value="InterPro"/>
</dbReference>
<dbReference type="Proteomes" id="UP000653411">
    <property type="component" value="Unassembled WGS sequence"/>
</dbReference>
<evidence type="ECO:0000256" key="6">
    <source>
        <dbReference type="ARBA" id="ARBA00031400"/>
    </source>
</evidence>
<evidence type="ECO:0000256" key="2">
    <source>
        <dbReference type="ARBA" id="ARBA00010581"/>
    </source>
</evidence>
<dbReference type="GO" id="GO:0004129">
    <property type="term" value="F:cytochrome-c oxidase activity"/>
    <property type="evidence" value="ECO:0007669"/>
    <property type="project" value="InterPro"/>
</dbReference>
<keyword evidence="5 8" id="KW-0472">Membrane</keyword>
<evidence type="ECO:0000259" key="9">
    <source>
        <dbReference type="PROSITE" id="PS50253"/>
    </source>
</evidence>
<feature type="transmembrane region" description="Helical" evidence="8">
    <location>
        <begin position="96"/>
        <end position="118"/>
    </location>
</feature>